<proteinExistence type="predicted"/>
<feature type="region of interest" description="Disordered" evidence="1">
    <location>
        <begin position="54"/>
        <end position="88"/>
    </location>
</feature>
<keyword evidence="2" id="KW-0732">Signal</keyword>
<organism evidence="3">
    <name type="scientific">Alexandrium catenella</name>
    <name type="common">Red tide dinoflagellate</name>
    <name type="synonym">Gonyaulax catenella</name>
    <dbReference type="NCBI Taxonomy" id="2925"/>
    <lineage>
        <taxon>Eukaryota</taxon>
        <taxon>Sar</taxon>
        <taxon>Alveolata</taxon>
        <taxon>Dinophyceae</taxon>
        <taxon>Gonyaulacales</taxon>
        <taxon>Pyrocystaceae</taxon>
        <taxon>Alexandrium</taxon>
    </lineage>
</organism>
<name>A0A7S1QSM7_ALECA</name>
<protein>
    <submittedName>
        <fullName evidence="3">Uncharacterized protein</fullName>
    </submittedName>
</protein>
<sequence>MLARSAATAVLLLLASASHAAPEGVPVPALEADDPCSADEDGAQCDISLRQLRGEATVGGSDQEEHEESSEELHSKKSFKKSHHKQCHKYDRMKFSDVKAAKTQCGGKSKSWCTGVMGPSDGKYYMCQDPLEVYDAPQVGGTSTSAVWTLVK</sequence>
<reference evidence="3" key="1">
    <citation type="submission" date="2021-01" db="EMBL/GenBank/DDBJ databases">
        <authorList>
            <person name="Corre E."/>
            <person name="Pelletier E."/>
            <person name="Niang G."/>
            <person name="Scheremetjew M."/>
            <person name="Finn R."/>
            <person name="Kale V."/>
            <person name="Holt S."/>
            <person name="Cochrane G."/>
            <person name="Meng A."/>
            <person name="Brown T."/>
            <person name="Cohen L."/>
        </authorList>
    </citation>
    <scope>NUCLEOTIDE SEQUENCE</scope>
    <source>
        <strain evidence="3">OF101</strain>
    </source>
</reference>
<accession>A0A7S1QSM7</accession>
<dbReference type="EMBL" id="HBGE01049226">
    <property type="protein sequence ID" value="CAD9146735.1"/>
    <property type="molecule type" value="Transcribed_RNA"/>
</dbReference>
<dbReference type="AlphaFoldDB" id="A0A7S1QSM7"/>
<feature type="region of interest" description="Disordered" evidence="1">
    <location>
        <begin position="22"/>
        <end position="42"/>
    </location>
</feature>
<feature type="signal peptide" evidence="2">
    <location>
        <begin position="1"/>
        <end position="20"/>
    </location>
</feature>
<feature type="compositionally biased region" description="Basic residues" evidence="1">
    <location>
        <begin position="76"/>
        <end position="87"/>
    </location>
</feature>
<evidence type="ECO:0000256" key="1">
    <source>
        <dbReference type="SAM" id="MobiDB-lite"/>
    </source>
</evidence>
<feature type="compositionally biased region" description="Acidic residues" evidence="1">
    <location>
        <begin position="31"/>
        <end position="42"/>
    </location>
</feature>
<gene>
    <name evidence="3" type="ORF">ACAT0790_LOCUS29719</name>
</gene>
<evidence type="ECO:0000256" key="2">
    <source>
        <dbReference type="SAM" id="SignalP"/>
    </source>
</evidence>
<feature type="chain" id="PRO_5030774813" evidence="2">
    <location>
        <begin position="21"/>
        <end position="152"/>
    </location>
</feature>
<evidence type="ECO:0000313" key="3">
    <source>
        <dbReference type="EMBL" id="CAD9146735.1"/>
    </source>
</evidence>